<evidence type="ECO:0000259" key="1">
    <source>
        <dbReference type="Pfam" id="PF06172"/>
    </source>
</evidence>
<dbReference type="EMBL" id="VDCI01000001">
    <property type="protein sequence ID" value="TNJ38119.1"/>
    <property type="molecule type" value="Genomic_DNA"/>
</dbReference>
<comment type="caution">
    <text evidence="2">The sequence shown here is derived from an EMBL/GenBank/DDBJ whole genome shotgun (WGS) entry which is preliminary data.</text>
</comment>
<feature type="domain" description="DUF985" evidence="1">
    <location>
        <begin position="6"/>
        <end position="144"/>
    </location>
</feature>
<dbReference type="InterPro" id="IPR014710">
    <property type="entry name" value="RmlC-like_jellyroll"/>
</dbReference>
<dbReference type="Pfam" id="PF06172">
    <property type="entry name" value="Cupin_5"/>
    <property type="match status" value="1"/>
</dbReference>
<proteinExistence type="predicted"/>
<dbReference type="CDD" id="cd06121">
    <property type="entry name" value="cupin_YML079wp"/>
    <property type="match status" value="1"/>
</dbReference>
<dbReference type="Proteomes" id="UP000309544">
    <property type="component" value="Unassembled WGS sequence"/>
</dbReference>
<dbReference type="AlphaFoldDB" id="A0A5C4S4W3"/>
<evidence type="ECO:0000313" key="3">
    <source>
        <dbReference type="Proteomes" id="UP000309544"/>
    </source>
</evidence>
<accession>A0A5C4S4W3</accession>
<dbReference type="InterPro" id="IPR011051">
    <property type="entry name" value="RmlC_Cupin_sf"/>
</dbReference>
<dbReference type="InterPro" id="IPR039935">
    <property type="entry name" value="YML079W-like"/>
</dbReference>
<dbReference type="PANTHER" id="PTHR33387:SF3">
    <property type="entry name" value="DUF985 DOMAIN-CONTAINING PROTEIN"/>
    <property type="match status" value="1"/>
</dbReference>
<gene>
    <name evidence="2" type="ORF">FGF68_02765</name>
</gene>
<dbReference type="PANTHER" id="PTHR33387">
    <property type="entry name" value="RMLC-LIKE JELLY ROLL FOLD PROTEIN"/>
    <property type="match status" value="1"/>
</dbReference>
<sequence>MQSADEWIEALELQQHPEGGYFRETYRSKASYQFRRNPEFKGERAYATAIFYLLKSGDRSRLHRIKSDELWFYHAGAPLTVHLFHDVGFTSSFTLDPQQGRMQGMVPANTWFGARHETETTTGQYTLTSCVVSPGFDFNDFTFAEREALTRKFPQQRELIEALT</sequence>
<dbReference type="InterPro" id="IPR009327">
    <property type="entry name" value="Cupin_DUF985"/>
</dbReference>
<dbReference type="Gene3D" id="2.60.120.10">
    <property type="entry name" value="Jelly Rolls"/>
    <property type="match status" value="1"/>
</dbReference>
<name>A0A5C4S4W3_PROVB</name>
<dbReference type="RefSeq" id="WP_068867663.1">
    <property type="nucleotide sequence ID" value="NZ_VDCI01000001.1"/>
</dbReference>
<dbReference type="SUPFAM" id="SSF51182">
    <property type="entry name" value="RmlC-like cupins"/>
    <property type="match status" value="1"/>
</dbReference>
<reference evidence="2 3" key="1">
    <citation type="submission" date="2019-05" db="EMBL/GenBank/DDBJ databases">
        <title>Draft Whole-Genome sequence of the green sulfur bacterium Prosthecochloris vibrioformis DSM 260.</title>
        <authorList>
            <person name="Meyer T.E."/>
            <person name="Kyndt J.A."/>
        </authorList>
    </citation>
    <scope>NUCLEOTIDE SEQUENCE [LARGE SCALE GENOMIC DNA]</scope>
    <source>
        <strain evidence="2 3">DSM 260</strain>
    </source>
</reference>
<protein>
    <submittedName>
        <fullName evidence="2">Cupin domain-containing protein</fullName>
    </submittedName>
</protein>
<keyword evidence="3" id="KW-1185">Reference proteome</keyword>
<organism evidence="2 3">
    <name type="scientific">Prosthecochloris vibrioformis</name>
    <name type="common">Chlorobium vibrioforme</name>
    <dbReference type="NCBI Taxonomy" id="1098"/>
    <lineage>
        <taxon>Bacteria</taxon>
        <taxon>Pseudomonadati</taxon>
        <taxon>Chlorobiota</taxon>
        <taxon>Chlorobiia</taxon>
        <taxon>Chlorobiales</taxon>
        <taxon>Chlorobiaceae</taxon>
        <taxon>Prosthecochloris</taxon>
    </lineage>
</organism>
<evidence type="ECO:0000313" key="2">
    <source>
        <dbReference type="EMBL" id="TNJ38119.1"/>
    </source>
</evidence>